<reference evidence="3" key="1">
    <citation type="submission" date="2019-10" db="EMBL/GenBank/DDBJ databases">
        <title>Lacipirellula parvula gen. nov., sp. nov., representing a lineage of planctomycetes widespread in freshwater anoxic habitats, and description of the family Lacipirellulaceae.</title>
        <authorList>
            <person name="Dedysh S.N."/>
            <person name="Kulichevskaya I.S."/>
            <person name="Beletsky A.V."/>
            <person name="Rakitin A.L."/>
            <person name="Mardanov A.V."/>
            <person name="Ivanova A.A."/>
            <person name="Saltykova V.X."/>
            <person name="Rijpstra W.I.C."/>
            <person name="Sinninghe Damste J.S."/>
            <person name="Ravin N.V."/>
        </authorList>
    </citation>
    <scope>NUCLEOTIDE SEQUENCE [LARGE SCALE GENOMIC DNA]</scope>
    <source>
        <strain evidence="3">PX69</strain>
    </source>
</reference>
<keyword evidence="1" id="KW-0732">Signal</keyword>
<dbReference type="EMBL" id="AP021861">
    <property type="protein sequence ID" value="BBO32004.1"/>
    <property type="molecule type" value="Genomic_DNA"/>
</dbReference>
<feature type="signal peptide" evidence="1">
    <location>
        <begin position="1"/>
        <end position="22"/>
    </location>
</feature>
<dbReference type="PROSITE" id="PS51257">
    <property type="entry name" value="PROKAR_LIPOPROTEIN"/>
    <property type="match status" value="1"/>
</dbReference>
<dbReference type="KEGG" id="lpav:PLANPX_1616"/>
<evidence type="ECO:0000313" key="3">
    <source>
        <dbReference type="Proteomes" id="UP000326837"/>
    </source>
</evidence>
<dbReference type="RefSeq" id="WP_152098049.1">
    <property type="nucleotide sequence ID" value="NZ_AP021861.1"/>
</dbReference>
<sequence length="105" mass="11008">MSRTIHTAVALAALLVGGSIVAAPQASASTGCCLPPVTVTLRVDDPCDPCPAFPVTVCVPGGCDESPCVSWRNGAFGRRVATYTWRSTGHQVEVVITRRGEVIIR</sequence>
<protein>
    <submittedName>
        <fullName evidence="2">Uncharacterized protein</fullName>
    </submittedName>
</protein>
<proteinExistence type="predicted"/>
<gene>
    <name evidence="2" type="ORF">PLANPX_1616</name>
</gene>
<keyword evidence="3" id="KW-1185">Reference proteome</keyword>
<dbReference type="AlphaFoldDB" id="A0A5K7X5K4"/>
<feature type="chain" id="PRO_5024952197" evidence="1">
    <location>
        <begin position="23"/>
        <end position="105"/>
    </location>
</feature>
<evidence type="ECO:0000313" key="2">
    <source>
        <dbReference type="EMBL" id="BBO32004.1"/>
    </source>
</evidence>
<accession>A0A5K7X5K4</accession>
<name>A0A5K7X5K4_9BACT</name>
<dbReference type="Proteomes" id="UP000326837">
    <property type="component" value="Chromosome"/>
</dbReference>
<evidence type="ECO:0000256" key="1">
    <source>
        <dbReference type="SAM" id="SignalP"/>
    </source>
</evidence>
<organism evidence="2 3">
    <name type="scientific">Lacipirellula parvula</name>
    <dbReference type="NCBI Taxonomy" id="2650471"/>
    <lineage>
        <taxon>Bacteria</taxon>
        <taxon>Pseudomonadati</taxon>
        <taxon>Planctomycetota</taxon>
        <taxon>Planctomycetia</taxon>
        <taxon>Pirellulales</taxon>
        <taxon>Lacipirellulaceae</taxon>
        <taxon>Lacipirellula</taxon>
    </lineage>
</organism>